<dbReference type="InterPro" id="IPR007433">
    <property type="entry name" value="DUF481"/>
</dbReference>
<comment type="caution">
    <text evidence="1">The sequence shown here is derived from an EMBL/GenBank/DDBJ whole genome shotgun (WGS) entry which is preliminary data.</text>
</comment>
<name>A0ABU3U6A8_9FLAO</name>
<dbReference type="EMBL" id="JAWHTF010000003">
    <property type="protein sequence ID" value="MDU8885939.1"/>
    <property type="molecule type" value="Genomic_DNA"/>
</dbReference>
<protein>
    <submittedName>
        <fullName evidence="1">DUF481 domain-containing protein</fullName>
    </submittedName>
</protein>
<reference evidence="1 2" key="1">
    <citation type="submission" date="2023-10" db="EMBL/GenBank/DDBJ databases">
        <title>Marimonas sp. nov. isolated from tidal mud flat.</title>
        <authorList>
            <person name="Jaincy N.J."/>
            <person name="Srinivasan S."/>
            <person name="Lee S.-S."/>
        </authorList>
    </citation>
    <scope>NUCLEOTIDE SEQUENCE [LARGE SCALE GENOMIC DNA]</scope>
    <source>
        <strain evidence="1 2">MJ-SS3</strain>
    </source>
</reference>
<keyword evidence="2" id="KW-1185">Reference proteome</keyword>
<organism evidence="1 2">
    <name type="scientific">Gilvirhabdus luticola</name>
    <dbReference type="NCBI Taxonomy" id="3079858"/>
    <lineage>
        <taxon>Bacteria</taxon>
        <taxon>Pseudomonadati</taxon>
        <taxon>Bacteroidota</taxon>
        <taxon>Flavobacteriia</taxon>
        <taxon>Flavobacteriales</taxon>
        <taxon>Flavobacteriaceae</taxon>
        <taxon>Gilvirhabdus</taxon>
    </lineage>
</organism>
<sequence length="251" mass="29362">MNKVLKLFLVVIISNNCYSQVINVESMRRKSDSSKWSGTVSLNVSLIKNQNDIFRISTKAHIQYKNEKNLWLFINDLSFQQLDKSSFENNGTQHLRYNRVLTPRIKMEAFLQSQYDAIAQIDFRGLIGLGPRFKLNNNDNYKFYLGTLVMYEHEKASEVEAQRITKDFRGSSYLSFSLYPIETISIISTSYYQPLLKDFDDYRFSSEITLLITIYEQLAFKTTFTYNYDAVPVTDVSKTRYELTNGLLYSF</sequence>
<dbReference type="Pfam" id="PF04338">
    <property type="entry name" value="DUF481"/>
    <property type="match status" value="1"/>
</dbReference>
<dbReference type="Proteomes" id="UP001268651">
    <property type="component" value="Unassembled WGS sequence"/>
</dbReference>
<accession>A0ABU3U6A8</accession>
<dbReference type="RefSeq" id="WP_316661863.1">
    <property type="nucleotide sequence ID" value="NZ_JAWHTF010000003.1"/>
</dbReference>
<evidence type="ECO:0000313" key="2">
    <source>
        <dbReference type="Proteomes" id="UP001268651"/>
    </source>
</evidence>
<proteinExistence type="predicted"/>
<evidence type="ECO:0000313" key="1">
    <source>
        <dbReference type="EMBL" id="MDU8885939.1"/>
    </source>
</evidence>
<gene>
    <name evidence="1" type="ORF">RXV94_07185</name>
</gene>